<dbReference type="Gene3D" id="3.50.30.40">
    <property type="entry name" value="Ribonuclease E inhibitor RraA/RraA-like"/>
    <property type="match status" value="1"/>
</dbReference>
<sequence length="88" mass="9526">MTARGRSHQVSSGEPVRIGPATVARGDIVLADETGVAFVPRARAHEVLRAAQALARRERAIAEELRGGAFLAEAMRDTRFAGTEEEQR</sequence>
<reference evidence="1 2" key="1">
    <citation type="submission" date="2009-02" db="EMBL/GenBank/DDBJ databases">
        <title>Annotation of Streptomyces hygroscopicus strain ATCC 53653.</title>
        <authorList>
            <consortium name="The Broad Institute Genome Sequencing Platform"/>
            <consortium name="Broad Institute Microbial Sequencing Center"/>
            <person name="Fischbach M."/>
            <person name="Godfrey P."/>
            <person name="Ward D."/>
            <person name="Young S."/>
            <person name="Zeng Q."/>
            <person name="Koehrsen M."/>
            <person name="Alvarado L."/>
            <person name="Berlin A.M."/>
            <person name="Bochicchio J."/>
            <person name="Borenstein D."/>
            <person name="Chapman S.B."/>
            <person name="Chen Z."/>
            <person name="Engels R."/>
            <person name="Freedman E."/>
            <person name="Gellesch M."/>
            <person name="Goldberg J."/>
            <person name="Griggs A."/>
            <person name="Gujja S."/>
            <person name="Heilman E.R."/>
            <person name="Heiman D.I."/>
            <person name="Hepburn T.A."/>
            <person name="Howarth C."/>
            <person name="Jen D."/>
            <person name="Larson L."/>
            <person name="Lewis B."/>
            <person name="Mehta T."/>
            <person name="Park D."/>
            <person name="Pearson M."/>
            <person name="Richards J."/>
            <person name="Roberts A."/>
            <person name="Saif S."/>
            <person name="Shea T.D."/>
            <person name="Shenoy N."/>
            <person name="Sisk P."/>
            <person name="Stolte C."/>
            <person name="Sykes S.N."/>
            <person name="Thomson T."/>
            <person name="Walk T."/>
            <person name="White J."/>
            <person name="Yandava C."/>
            <person name="Straight P."/>
            <person name="Clardy J."/>
            <person name="Hung D."/>
            <person name="Kolter R."/>
            <person name="Mekalanos J."/>
            <person name="Walker S."/>
            <person name="Walsh C.T."/>
            <person name="Wieland-Brown L.C."/>
            <person name="Haas B."/>
            <person name="Nusbaum C."/>
            <person name="Birren B."/>
        </authorList>
    </citation>
    <scope>NUCLEOTIDE SEQUENCE [LARGE SCALE GENOMIC DNA]</scope>
    <source>
        <strain evidence="1 2">ATCC 53653</strain>
    </source>
</reference>
<dbReference type="AlphaFoldDB" id="D9W9A9"/>
<keyword evidence="2" id="KW-1185">Reference proteome</keyword>
<dbReference type="HOGENOM" id="CLU_2467671_0_0_11"/>
<accession>D9W9A9</accession>
<evidence type="ECO:0000313" key="1">
    <source>
        <dbReference type="EMBL" id="EFL20597.1"/>
    </source>
</evidence>
<evidence type="ECO:0000313" key="2">
    <source>
        <dbReference type="Proteomes" id="UP000003963"/>
    </source>
</evidence>
<name>D9W9A9_9ACTN</name>
<dbReference type="RefSeq" id="WP_009712419.1">
    <property type="nucleotide sequence ID" value="NZ_GG657754.1"/>
</dbReference>
<protein>
    <submittedName>
        <fullName evidence="1">Uncharacterized protein</fullName>
    </submittedName>
</protein>
<dbReference type="Proteomes" id="UP000003963">
    <property type="component" value="Unassembled WGS sequence"/>
</dbReference>
<gene>
    <name evidence="1" type="ORF">SSOG_00309</name>
</gene>
<dbReference type="InterPro" id="IPR036704">
    <property type="entry name" value="RraA/RraA-like_sf"/>
</dbReference>
<dbReference type="EMBL" id="GG657754">
    <property type="protein sequence ID" value="EFL20597.1"/>
    <property type="molecule type" value="Genomic_DNA"/>
</dbReference>
<dbReference type="STRING" id="457427.SSOG_00309"/>
<organism evidence="1 2">
    <name type="scientific">Streptomyces himastatinicus ATCC 53653</name>
    <dbReference type="NCBI Taxonomy" id="457427"/>
    <lineage>
        <taxon>Bacteria</taxon>
        <taxon>Bacillati</taxon>
        <taxon>Actinomycetota</taxon>
        <taxon>Actinomycetes</taxon>
        <taxon>Kitasatosporales</taxon>
        <taxon>Streptomycetaceae</taxon>
        <taxon>Streptomyces</taxon>
        <taxon>Streptomyces violaceusniger group</taxon>
    </lineage>
</organism>
<proteinExistence type="predicted"/>
<dbReference type="SUPFAM" id="SSF89562">
    <property type="entry name" value="RraA-like"/>
    <property type="match status" value="1"/>
</dbReference>